<name>B3EJU8_CHLPB</name>
<dbReference type="HOGENOM" id="CLU_1465739_0_0_10"/>
<dbReference type="InterPro" id="IPR011856">
    <property type="entry name" value="tRNA_endonuc-like_dom_sf"/>
</dbReference>
<evidence type="ECO:0000259" key="1">
    <source>
        <dbReference type="Pfam" id="PF04471"/>
    </source>
</evidence>
<dbReference type="PANTHER" id="PTHR30015">
    <property type="entry name" value="MRR RESTRICTION SYSTEM PROTEIN"/>
    <property type="match status" value="1"/>
</dbReference>
<dbReference type="STRING" id="331678.Cphamn1_1542"/>
<dbReference type="InterPro" id="IPR052906">
    <property type="entry name" value="Type_IV_Methyl-Rstrct_Enzyme"/>
</dbReference>
<gene>
    <name evidence="2" type="ordered locus">Cphamn1_1542</name>
</gene>
<dbReference type="GO" id="GO:0015666">
    <property type="term" value="F:restriction endodeoxyribonuclease activity"/>
    <property type="evidence" value="ECO:0007669"/>
    <property type="project" value="TreeGrafter"/>
</dbReference>
<keyword evidence="2" id="KW-0378">Hydrolase</keyword>
<organism evidence="2">
    <name type="scientific">Chlorobium phaeobacteroides (strain BS1)</name>
    <dbReference type="NCBI Taxonomy" id="331678"/>
    <lineage>
        <taxon>Bacteria</taxon>
        <taxon>Pseudomonadati</taxon>
        <taxon>Chlorobiota</taxon>
        <taxon>Chlorobiia</taxon>
        <taxon>Chlorobiales</taxon>
        <taxon>Chlorobiaceae</taxon>
        <taxon>Chlorobium/Pelodictyon group</taxon>
        <taxon>Chlorobium</taxon>
    </lineage>
</organism>
<feature type="domain" description="Restriction endonuclease type IV Mrr" evidence="1">
    <location>
        <begin position="37"/>
        <end position="146"/>
    </location>
</feature>
<dbReference type="Gene3D" id="3.40.1350.10">
    <property type="match status" value="1"/>
</dbReference>
<dbReference type="GO" id="GO:0009307">
    <property type="term" value="P:DNA restriction-modification system"/>
    <property type="evidence" value="ECO:0007669"/>
    <property type="project" value="InterPro"/>
</dbReference>
<keyword evidence="2" id="KW-0540">Nuclease</keyword>
<dbReference type="Pfam" id="PF04471">
    <property type="entry name" value="Mrr_cat"/>
    <property type="match status" value="1"/>
</dbReference>
<dbReference type="SUPFAM" id="SSF52980">
    <property type="entry name" value="Restriction endonuclease-like"/>
    <property type="match status" value="1"/>
</dbReference>
<reference evidence="2" key="1">
    <citation type="submission" date="2008-06" db="EMBL/GenBank/DDBJ databases">
        <title>Complete sequence of Chlorobium phaeobacteroides BS1.</title>
        <authorList>
            <consortium name="US DOE Joint Genome Institute"/>
            <person name="Lucas S."/>
            <person name="Copeland A."/>
            <person name="Lapidus A."/>
            <person name="Glavina del Rio T."/>
            <person name="Dalin E."/>
            <person name="Tice H."/>
            <person name="Bruce D."/>
            <person name="Goodwin L."/>
            <person name="Pitluck S."/>
            <person name="Schmutz J."/>
            <person name="Larimer F."/>
            <person name="Land M."/>
            <person name="Hauser L."/>
            <person name="Kyrpides N."/>
            <person name="Ovchinnikova G."/>
            <person name="Li T."/>
            <person name="Liu Z."/>
            <person name="Zhao F."/>
            <person name="Overmann J."/>
            <person name="Bryant D.A."/>
            <person name="Richardson P."/>
        </authorList>
    </citation>
    <scope>NUCLEOTIDE SEQUENCE [LARGE SCALE GENOMIC DNA]</scope>
    <source>
        <strain evidence="2">BS1</strain>
    </source>
</reference>
<dbReference type="eggNOG" id="COG1715">
    <property type="taxonomic scope" value="Bacteria"/>
</dbReference>
<dbReference type="GO" id="GO:0003677">
    <property type="term" value="F:DNA binding"/>
    <property type="evidence" value="ECO:0007669"/>
    <property type="project" value="InterPro"/>
</dbReference>
<dbReference type="AlphaFoldDB" id="B3EJU8"/>
<dbReference type="PANTHER" id="PTHR30015:SF7">
    <property type="entry name" value="TYPE IV METHYL-DIRECTED RESTRICTION ENZYME ECOKMRR"/>
    <property type="match status" value="1"/>
</dbReference>
<dbReference type="InterPro" id="IPR007560">
    <property type="entry name" value="Restrct_endonuc_IV_Mrr"/>
</dbReference>
<sequence length="184" mass="20473">MDGACGQLKALDLTDINAPLEEVNRYLVAKYQDRFEVNPRKFEEVVASVFHSLGYRSEITAYQKDGGIDVVLKESDSTIGIQVKRYKNKIEAEQIRSLAGALILNGHTSGIFVTTSSFRAGAIKAGRDYVSRGIPIELFDAKRFYDALKIAETTEITEDNAEDIYYEVIGAGDSQVIYENEGPY</sequence>
<dbReference type="EMBL" id="CP001101">
    <property type="protein sequence ID" value="ACE04467.1"/>
    <property type="molecule type" value="Genomic_DNA"/>
</dbReference>
<accession>B3EJU8</accession>
<keyword evidence="2" id="KW-0255">Endonuclease</keyword>
<dbReference type="KEGG" id="cpb:Cphamn1_1542"/>
<proteinExistence type="predicted"/>
<protein>
    <submittedName>
        <fullName evidence="2">Restriction endonuclease</fullName>
    </submittedName>
</protein>
<evidence type="ECO:0000313" key="2">
    <source>
        <dbReference type="EMBL" id="ACE04467.1"/>
    </source>
</evidence>
<dbReference type="InterPro" id="IPR011335">
    <property type="entry name" value="Restrct_endonuc-II-like"/>
</dbReference>